<name>A0ACC2NVL8_9HYME</name>
<organism evidence="1 2">
    <name type="scientific">Eretmocerus hayati</name>
    <dbReference type="NCBI Taxonomy" id="131215"/>
    <lineage>
        <taxon>Eukaryota</taxon>
        <taxon>Metazoa</taxon>
        <taxon>Ecdysozoa</taxon>
        <taxon>Arthropoda</taxon>
        <taxon>Hexapoda</taxon>
        <taxon>Insecta</taxon>
        <taxon>Pterygota</taxon>
        <taxon>Neoptera</taxon>
        <taxon>Endopterygota</taxon>
        <taxon>Hymenoptera</taxon>
        <taxon>Apocrita</taxon>
        <taxon>Proctotrupomorpha</taxon>
        <taxon>Chalcidoidea</taxon>
        <taxon>Aphelinidae</taxon>
        <taxon>Aphelininae</taxon>
        <taxon>Eretmocerus</taxon>
    </lineage>
</organism>
<dbReference type="Proteomes" id="UP001239111">
    <property type="component" value="Chromosome 2"/>
</dbReference>
<evidence type="ECO:0000313" key="1">
    <source>
        <dbReference type="EMBL" id="KAJ8675149.1"/>
    </source>
</evidence>
<comment type="caution">
    <text evidence="1">The sequence shown here is derived from an EMBL/GenBank/DDBJ whole genome shotgun (WGS) entry which is preliminary data.</text>
</comment>
<evidence type="ECO:0000313" key="2">
    <source>
        <dbReference type="Proteomes" id="UP001239111"/>
    </source>
</evidence>
<gene>
    <name evidence="1" type="ORF">QAD02_010935</name>
</gene>
<dbReference type="EMBL" id="CM056742">
    <property type="protein sequence ID" value="KAJ8675149.1"/>
    <property type="molecule type" value="Genomic_DNA"/>
</dbReference>
<protein>
    <submittedName>
        <fullName evidence="1">Uncharacterized protein</fullName>
    </submittedName>
</protein>
<sequence length="249" mass="28723">MIMMVLTGDELLKMMLTSKKILRFKTLKELADSGLSLHVLNATKVDLLRYGQYNSHVQKIANRSIIIESAMDFEKNITKDVTGALIYGELVRLRTPPGPKTPNVSSRDHVLFRTIIDEIIISQMHLMKLKENSPYRERFEAVVIKLSESGLLKEYLEIFMSNTTRSAALYPRHRKENDRDIGIPLEFKLKIIIVIGNFFACATLIWEIFIKNPNQREFRCHPGKVSAQSICSNMINLKDRLKNLLKFQK</sequence>
<keyword evidence="2" id="KW-1185">Reference proteome</keyword>
<reference evidence="1" key="1">
    <citation type="submission" date="2023-04" db="EMBL/GenBank/DDBJ databases">
        <title>A chromosome-level genome assembly of the parasitoid wasp Eretmocerus hayati.</title>
        <authorList>
            <person name="Zhong Y."/>
            <person name="Liu S."/>
            <person name="Liu Y."/>
        </authorList>
    </citation>
    <scope>NUCLEOTIDE SEQUENCE</scope>
    <source>
        <strain evidence="1">ZJU_SS_LIU_2023</strain>
    </source>
</reference>
<proteinExistence type="predicted"/>
<accession>A0ACC2NVL8</accession>